<keyword evidence="1" id="KW-0830">Ubiquinone</keyword>
<organism evidence="1 2">
    <name type="scientific">Roseovarius albus</name>
    <dbReference type="NCBI Taxonomy" id="1247867"/>
    <lineage>
        <taxon>Bacteria</taxon>
        <taxon>Pseudomonadati</taxon>
        <taxon>Pseudomonadota</taxon>
        <taxon>Alphaproteobacteria</taxon>
        <taxon>Rhodobacterales</taxon>
        <taxon>Roseobacteraceae</taxon>
        <taxon>Roseovarius</taxon>
    </lineage>
</organism>
<evidence type="ECO:0000313" key="2">
    <source>
        <dbReference type="Proteomes" id="UP000193061"/>
    </source>
</evidence>
<reference evidence="1 2" key="1">
    <citation type="submission" date="2017-03" db="EMBL/GenBank/DDBJ databases">
        <authorList>
            <person name="Afonso C.L."/>
            <person name="Miller P.J."/>
            <person name="Scott M.A."/>
            <person name="Spackman E."/>
            <person name="Goraichik I."/>
            <person name="Dimitrov K.M."/>
            <person name="Suarez D.L."/>
            <person name="Swayne D.E."/>
        </authorList>
    </citation>
    <scope>NUCLEOTIDE SEQUENCE [LARGE SCALE GENOMIC DNA]</scope>
    <source>
        <strain evidence="1 2">CECT 7450</strain>
    </source>
</reference>
<dbReference type="Proteomes" id="UP000193061">
    <property type="component" value="Unassembled WGS sequence"/>
</dbReference>
<gene>
    <name evidence="1" type="primary">ubiE_5</name>
    <name evidence="1" type="ORF">ROA7450_02815</name>
</gene>
<dbReference type="RefSeq" id="WP_085806445.1">
    <property type="nucleotide sequence ID" value="NZ_FWFX01000009.1"/>
</dbReference>
<dbReference type="AlphaFoldDB" id="A0A1X6ZNE1"/>
<dbReference type="EMBL" id="FWFX01000009">
    <property type="protein sequence ID" value="SLN54823.1"/>
    <property type="molecule type" value="Genomic_DNA"/>
</dbReference>
<proteinExistence type="predicted"/>
<accession>A0A1X6ZNE1</accession>
<sequence>MTNFDPVAFKNSTRNQWDNVAEHWNAWGPLLDRWLGPATETLLDMCGVQSGSTVLHIAGGSGQDALQSARRVGSDGFVLSTDFSENLTRLANDQFERAGLTQARATVMDGENLKAGDQRFDAVISRVGLIFFPDPKSSMKSQISALHKGGSVGALVYATPQECRFFSDPVGIIRKHANLPAPAPGLPGPFSLGAPGVIEDLFEAAGLGDIQTQKIEAPVVLETAQECLRFEQESFGALHQMLGGLDDEAKQAAWEEVETALEAFETDTGFIGPCTMIAASGVKT</sequence>
<dbReference type="InterPro" id="IPR029063">
    <property type="entry name" value="SAM-dependent_MTases_sf"/>
</dbReference>
<dbReference type="GO" id="GO:0032259">
    <property type="term" value="P:methylation"/>
    <property type="evidence" value="ECO:0007669"/>
    <property type="project" value="UniProtKB-KW"/>
</dbReference>
<dbReference type="SUPFAM" id="SSF53335">
    <property type="entry name" value="S-adenosyl-L-methionine-dependent methyltransferases"/>
    <property type="match status" value="1"/>
</dbReference>
<keyword evidence="1" id="KW-0489">Methyltransferase</keyword>
<protein>
    <submittedName>
        <fullName evidence="1">Ubiquinone/menaquinone biosynthesis C-methyltransferase UbiE</fullName>
        <ecNumber evidence="1">2.1.1.163</ecNumber>
    </submittedName>
</protein>
<keyword evidence="2" id="KW-1185">Reference proteome</keyword>
<dbReference type="GO" id="GO:0043770">
    <property type="term" value="F:demethylmenaquinone methyltransferase activity"/>
    <property type="evidence" value="ECO:0007669"/>
    <property type="project" value="UniProtKB-EC"/>
</dbReference>
<dbReference type="EC" id="2.1.1.163" evidence="1"/>
<dbReference type="OrthoDB" id="9777638at2"/>
<dbReference type="Pfam" id="PF01209">
    <property type="entry name" value="Ubie_methyltran"/>
    <property type="match status" value="1"/>
</dbReference>
<name>A0A1X6ZNE1_9RHOB</name>
<keyword evidence="1" id="KW-0808">Transferase</keyword>
<dbReference type="Gene3D" id="3.40.50.150">
    <property type="entry name" value="Vaccinia Virus protein VP39"/>
    <property type="match status" value="1"/>
</dbReference>
<evidence type="ECO:0000313" key="1">
    <source>
        <dbReference type="EMBL" id="SLN54823.1"/>
    </source>
</evidence>